<gene>
    <name evidence="1" type="ORF">GGU10DRAFT_365627</name>
</gene>
<protein>
    <submittedName>
        <fullName evidence="1">Uncharacterized protein</fullName>
    </submittedName>
</protein>
<dbReference type="EMBL" id="MU793526">
    <property type="protein sequence ID" value="KAJ3781760.1"/>
    <property type="molecule type" value="Genomic_DNA"/>
</dbReference>
<proteinExistence type="predicted"/>
<sequence length="71" mass="7944">MFIRRLFYQVGAPWEAETRALKSAMIESTEAHGGRCAVSNCVRNMEQSAKLQVADENFEGCPVMIGFETET</sequence>
<organism evidence="1 2">
    <name type="scientific">Lentinula aff. detonsa</name>
    <dbReference type="NCBI Taxonomy" id="2804958"/>
    <lineage>
        <taxon>Eukaryota</taxon>
        <taxon>Fungi</taxon>
        <taxon>Dikarya</taxon>
        <taxon>Basidiomycota</taxon>
        <taxon>Agaricomycotina</taxon>
        <taxon>Agaricomycetes</taxon>
        <taxon>Agaricomycetidae</taxon>
        <taxon>Agaricales</taxon>
        <taxon>Marasmiineae</taxon>
        <taxon>Omphalotaceae</taxon>
        <taxon>Lentinula</taxon>
    </lineage>
</organism>
<keyword evidence="2" id="KW-1185">Reference proteome</keyword>
<evidence type="ECO:0000313" key="2">
    <source>
        <dbReference type="Proteomes" id="UP001163798"/>
    </source>
</evidence>
<dbReference type="AlphaFoldDB" id="A0AA38NNW4"/>
<name>A0AA38NNW4_9AGAR</name>
<accession>A0AA38NNW4</accession>
<dbReference type="Proteomes" id="UP001163798">
    <property type="component" value="Unassembled WGS sequence"/>
</dbReference>
<evidence type="ECO:0000313" key="1">
    <source>
        <dbReference type="EMBL" id="KAJ3781760.1"/>
    </source>
</evidence>
<reference evidence="1" key="1">
    <citation type="submission" date="2022-08" db="EMBL/GenBank/DDBJ databases">
        <authorList>
            <consortium name="DOE Joint Genome Institute"/>
            <person name="Min B."/>
            <person name="Riley R."/>
            <person name="Sierra-Patev S."/>
            <person name="Naranjo-Ortiz M."/>
            <person name="Looney B."/>
            <person name="Konkel Z."/>
            <person name="Slot J.C."/>
            <person name="Sakamoto Y."/>
            <person name="Steenwyk J.L."/>
            <person name="Rokas A."/>
            <person name="Carro J."/>
            <person name="Camarero S."/>
            <person name="Ferreira P."/>
            <person name="Molpeceres G."/>
            <person name="Ruiz-Duenas F.J."/>
            <person name="Serrano A."/>
            <person name="Henrissat B."/>
            <person name="Drula E."/>
            <person name="Hughes K.W."/>
            <person name="Mata J.L."/>
            <person name="Ishikawa N.K."/>
            <person name="Vargas-Isla R."/>
            <person name="Ushijima S."/>
            <person name="Smith C.A."/>
            <person name="Ahrendt S."/>
            <person name="Andreopoulos W."/>
            <person name="He G."/>
            <person name="Labutti K."/>
            <person name="Lipzen A."/>
            <person name="Ng V."/>
            <person name="Sandor L."/>
            <person name="Barry K."/>
            <person name="Martinez A.T."/>
            <person name="Xiao Y."/>
            <person name="Gibbons J.G."/>
            <person name="Terashima K."/>
            <person name="Hibbett D.S."/>
            <person name="Grigoriev I.V."/>
        </authorList>
    </citation>
    <scope>NUCLEOTIDE SEQUENCE</scope>
    <source>
        <strain evidence="1">TFB10291</strain>
    </source>
</reference>
<comment type="caution">
    <text evidence="1">The sequence shown here is derived from an EMBL/GenBank/DDBJ whole genome shotgun (WGS) entry which is preliminary data.</text>
</comment>